<dbReference type="EMBL" id="MN740212">
    <property type="protein sequence ID" value="QHT93980.1"/>
    <property type="molecule type" value="Genomic_DNA"/>
</dbReference>
<evidence type="ECO:0000313" key="1">
    <source>
        <dbReference type="EMBL" id="QHT93980.1"/>
    </source>
</evidence>
<accession>A0A6C0IN22</accession>
<sequence length="114" mass="12955">MASTRNKNTAINYNLEQRCYQTKDTYTRLYGDSYQTNLSGNGLIHGKLPREQLSGNPINTESFLFGINSTNLVNPAPTFNPEMNTLSQVHIFDKGQTFMPEPFICETGQRPLYK</sequence>
<protein>
    <submittedName>
        <fullName evidence="1">Uncharacterized protein</fullName>
    </submittedName>
</protein>
<proteinExistence type="predicted"/>
<name>A0A6C0IN22_9ZZZZ</name>
<organism evidence="1">
    <name type="scientific">viral metagenome</name>
    <dbReference type="NCBI Taxonomy" id="1070528"/>
    <lineage>
        <taxon>unclassified sequences</taxon>
        <taxon>metagenomes</taxon>
        <taxon>organismal metagenomes</taxon>
    </lineage>
</organism>
<dbReference type="AlphaFoldDB" id="A0A6C0IN22"/>
<reference evidence="1" key="1">
    <citation type="journal article" date="2020" name="Nature">
        <title>Giant virus diversity and host interactions through global metagenomics.</title>
        <authorList>
            <person name="Schulz F."/>
            <person name="Roux S."/>
            <person name="Paez-Espino D."/>
            <person name="Jungbluth S."/>
            <person name="Walsh D.A."/>
            <person name="Denef V.J."/>
            <person name="McMahon K.D."/>
            <person name="Konstantinidis K.T."/>
            <person name="Eloe-Fadrosh E.A."/>
            <person name="Kyrpides N.C."/>
            <person name="Woyke T."/>
        </authorList>
    </citation>
    <scope>NUCLEOTIDE SEQUENCE</scope>
    <source>
        <strain evidence="1">GVMAG-M-3300024258-14</strain>
    </source>
</reference>